<organism evidence="1 2">
    <name type="scientific">Cystobacter fuscus (strain ATCC 25194 / DSM 2262 / NBRC 100088 / M29)</name>
    <dbReference type="NCBI Taxonomy" id="1242864"/>
    <lineage>
        <taxon>Bacteria</taxon>
        <taxon>Pseudomonadati</taxon>
        <taxon>Myxococcota</taxon>
        <taxon>Myxococcia</taxon>
        <taxon>Myxococcales</taxon>
        <taxon>Cystobacterineae</taxon>
        <taxon>Archangiaceae</taxon>
        <taxon>Cystobacter</taxon>
    </lineage>
</organism>
<dbReference type="AlphaFoldDB" id="S9PNV3"/>
<protein>
    <submittedName>
        <fullName evidence="1">Uncharacterized protein</fullName>
    </submittedName>
</protein>
<reference evidence="1" key="1">
    <citation type="submission" date="2013-05" db="EMBL/GenBank/DDBJ databases">
        <title>Genome assembly of Cystobacter fuscus DSM 2262.</title>
        <authorList>
            <person name="Sharma G."/>
            <person name="Khatri I."/>
            <person name="Kaur C."/>
            <person name="Mayilraj S."/>
            <person name="Subramanian S."/>
        </authorList>
    </citation>
    <scope>NUCLEOTIDE SEQUENCE [LARGE SCALE GENOMIC DNA]</scope>
    <source>
        <strain evidence="1">DSM 2262</strain>
    </source>
</reference>
<dbReference type="Proteomes" id="UP000011682">
    <property type="component" value="Unassembled WGS sequence"/>
</dbReference>
<proteinExistence type="predicted"/>
<sequence length="47" mass="5444">MEHRLRRHREDTLLAAPCTLTLQFEGFEDMQLHAPIKIAPEELDATV</sequence>
<name>S9PNV3_CYSF2</name>
<accession>S9PNV3</accession>
<dbReference type="EMBL" id="ANAH02000004">
    <property type="protein sequence ID" value="EPX64117.1"/>
    <property type="molecule type" value="Genomic_DNA"/>
</dbReference>
<evidence type="ECO:0000313" key="1">
    <source>
        <dbReference type="EMBL" id="EPX64117.1"/>
    </source>
</evidence>
<gene>
    <name evidence="1" type="ORF">D187_005251</name>
</gene>
<comment type="caution">
    <text evidence="1">The sequence shown here is derived from an EMBL/GenBank/DDBJ whole genome shotgun (WGS) entry which is preliminary data.</text>
</comment>
<evidence type="ECO:0000313" key="2">
    <source>
        <dbReference type="Proteomes" id="UP000011682"/>
    </source>
</evidence>
<keyword evidence="2" id="KW-1185">Reference proteome</keyword>